<sequence length="221" mass="25489">MDSIGNPGDLLEKQQIKEVLLRVFQEYGTPKSYKKNEFIFLENDPANAVFYVDTGLVKISQSSQEGQGITLFLRYAGEIFGNAELLANLQRKRYAKCLVDCQMITLDGQIFLDLAKSNAEFAYSLAVIGAHRLLQTQNIVETLISRPVAWRLAWLIFQMGTRKDEQIHLQLQLSHEEISYVIGCSRQTVTETLNKWREKALIDYNHKKIIIYHPNRFFTDI</sequence>
<evidence type="ECO:0008006" key="9">
    <source>
        <dbReference type="Google" id="ProtNLM"/>
    </source>
</evidence>
<dbReference type="EMBL" id="LVWI01000001">
    <property type="protein sequence ID" value="OKP91788.1"/>
    <property type="molecule type" value="Genomic_DNA"/>
</dbReference>
<keyword evidence="2" id="KW-0238">DNA-binding</keyword>
<dbReference type="Pfam" id="PF00027">
    <property type="entry name" value="cNMP_binding"/>
    <property type="match status" value="1"/>
</dbReference>
<dbReference type="SUPFAM" id="SSF51206">
    <property type="entry name" value="cAMP-binding domain-like"/>
    <property type="match status" value="1"/>
</dbReference>
<dbReference type="SUPFAM" id="SSF46785">
    <property type="entry name" value="Winged helix' DNA-binding domain"/>
    <property type="match status" value="1"/>
</dbReference>
<dbReference type="SMART" id="SM00419">
    <property type="entry name" value="HTH_CRP"/>
    <property type="match status" value="1"/>
</dbReference>
<feature type="domain" description="Cyclic nucleotide-binding" evidence="5">
    <location>
        <begin position="30"/>
        <end position="114"/>
    </location>
</feature>
<dbReference type="InterPro" id="IPR000595">
    <property type="entry name" value="cNMP-bd_dom"/>
</dbReference>
<dbReference type="Gene3D" id="2.60.120.10">
    <property type="entry name" value="Jelly Rolls"/>
    <property type="match status" value="1"/>
</dbReference>
<comment type="caution">
    <text evidence="7">The sequence shown here is derived from an EMBL/GenBank/DDBJ whole genome shotgun (WGS) entry which is preliminary data.</text>
</comment>
<organism evidence="7 8">
    <name type="scientific">Paenibacillus helianthi</name>
    <dbReference type="NCBI Taxonomy" id="1349432"/>
    <lineage>
        <taxon>Bacteria</taxon>
        <taxon>Bacillati</taxon>
        <taxon>Bacillota</taxon>
        <taxon>Bacilli</taxon>
        <taxon>Bacillales</taxon>
        <taxon>Paenibacillaceae</taxon>
        <taxon>Paenibacillus</taxon>
    </lineage>
</organism>
<dbReference type="RefSeq" id="WP_074106353.1">
    <property type="nucleotide sequence ID" value="NZ_LVWI01000001.1"/>
</dbReference>
<keyword evidence="4" id="KW-0804">Transcription</keyword>
<dbReference type="PROSITE" id="PS50042">
    <property type="entry name" value="CNMP_BINDING_3"/>
    <property type="match status" value="1"/>
</dbReference>
<evidence type="ECO:0000313" key="8">
    <source>
        <dbReference type="Proteomes" id="UP000186058"/>
    </source>
</evidence>
<dbReference type="Gene3D" id="1.10.10.10">
    <property type="entry name" value="Winged helix-like DNA-binding domain superfamily/Winged helix DNA-binding domain"/>
    <property type="match status" value="1"/>
</dbReference>
<dbReference type="InterPro" id="IPR018490">
    <property type="entry name" value="cNMP-bd_dom_sf"/>
</dbReference>
<dbReference type="Proteomes" id="UP000186058">
    <property type="component" value="Unassembled WGS sequence"/>
</dbReference>
<dbReference type="InterPro" id="IPR014710">
    <property type="entry name" value="RmlC-like_jellyroll"/>
</dbReference>
<dbReference type="InterPro" id="IPR036390">
    <property type="entry name" value="WH_DNA-bd_sf"/>
</dbReference>
<evidence type="ECO:0000259" key="5">
    <source>
        <dbReference type="PROSITE" id="PS50042"/>
    </source>
</evidence>
<keyword evidence="1" id="KW-0805">Transcription regulation</keyword>
<gene>
    <name evidence="7" type="ORF">A3844_01315</name>
</gene>
<evidence type="ECO:0000313" key="7">
    <source>
        <dbReference type="EMBL" id="OKP91788.1"/>
    </source>
</evidence>
<evidence type="ECO:0000259" key="6">
    <source>
        <dbReference type="PROSITE" id="PS51063"/>
    </source>
</evidence>
<reference evidence="7 8" key="1">
    <citation type="submission" date="2016-03" db="EMBL/GenBank/DDBJ databases">
        <authorList>
            <person name="Sant'Anna F.H."/>
            <person name="Ambrosini A."/>
            <person name="Souza R."/>
            <person name="Bach E."/>
            <person name="Fernandes G."/>
            <person name="Balsanelli E."/>
            <person name="Baura V.A."/>
            <person name="Souza E.M."/>
            <person name="Passaglia L."/>
        </authorList>
    </citation>
    <scope>NUCLEOTIDE SEQUENCE [LARGE SCALE GENOMIC DNA]</scope>
    <source>
        <strain evidence="7 8">P26E</strain>
    </source>
</reference>
<dbReference type="SMART" id="SM00100">
    <property type="entry name" value="cNMP"/>
    <property type="match status" value="1"/>
</dbReference>
<protein>
    <recommendedName>
        <fullName evidence="9">Crp/Fnr family transcriptional regulator</fullName>
    </recommendedName>
</protein>
<evidence type="ECO:0000256" key="1">
    <source>
        <dbReference type="ARBA" id="ARBA00023015"/>
    </source>
</evidence>
<evidence type="ECO:0000256" key="2">
    <source>
        <dbReference type="ARBA" id="ARBA00023125"/>
    </source>
</evidence>
<dbReference type="Pfam" id="PF13545">
    <property type="entry name" value="HTH_Crp_2"/>
    <property type="match status" value="1"/>
</dbReference>
<proteinExistence type="predicted"/>
<dbReference type="PANTHER" id="PTHR24567:SF74">
    <property type="entry name" value="HTH-TYPE TRANSCRIPTIONAL REGULATOR ARCR"/>
    <property type="match status" value="1"/>
</dbReference>
<dbReference type="InterPro" id="IPR050397">
    <property type="entry name" value="Env_Response_Regulators"/>
</dbReference>
<dbReference type="CDD" id="cd00038">
    <property type="entry name" value="CAP_ED"/>
    <property type="match status" value="1"/>
</dbReference>
<dbReference type="InterPro" id="IPR036388">
    <property type="entry name" value="WH-like_DNA-bd_sf"/>
</dbReference>
<evidence type="ECO:0000256" key="3">
    <source>
        <dbReference type="ARBA" id="ARBA00023159"/>
    </source>
</evidence>
<dbReference type="PANTHER" id="PTHR24567">
    <property type="entry name" value="CRP FAMILY TRANSCRIPTIONAL REGULATORY PROTEIN"/>
    <property type="match status" value="1"/>
</dbReference>
<keyword evidence="8" id="KW-1185">Reference proteome</keyword>
<keyword evidence="3" id="KW-0010">Activator</keyword>
<name>A0ABX3EU90_9BACL</name>
<dbReference type="PROSITE" id="PS51063">
    <property type="entry name" value="HTH_CRP_2"/>
    <property type="match status" value="1"/>
</dbReference>
<dbReference type="InterPro" id="IPR012318">
    <property type="entry name" value="HTH_CRP"/>
</dbReference>
<accession>A0ABX3EU90</accession>
<feature type="domain" description="HTH crp-type" evidence="6">
    <location>
        <begin position="146"/>
        <end position="215"/>
    </location>
</feature>
<evidence type="ECO:0000256" key="4">
    <source>
        <dbReference type="ARBA" id="ARBA00023163"/>
    </source>
</evidence>